<dbReference type="InterPro" id="IPR051356">
    <property type="entry name" value="SOX/SOX-like_TF"/>
</dbReference>
<dbReference type="Gene3D" id="1.10.30.10">
    <property type="entry name" value="High mobility group box domain"/>
    <property type="match status" value="1"/>
</dbReference>
<evidence type="ECO:0000313" key="7">
    <source>
        <dbReference type="Proteomes" id="UP000187455"/>
    </source>
</evidence>
<dbReference type="PANTHER" id="PTHR45789:SF2">
    <property type="entry name" value="FI18025P1"/>
    <property type="match status" value="1"/>
</dbReference>
<keyword evidence="7" id="KW-1185">Reference proteome</keyword>
<feature type="domain" description="HMG box" evidence="5">
    <location>
        <begin position="212"/>
        <end position="280"/>
    </location>
</feature>
<feature type="compositionally biased region" description="Basic and acidic residues" evidence="4">
    <location>
        <begin position="358"/>
        <end position="373"/>
    </location>
</feature>
<dbReference type="AlphaFoldDB" id="A0A1R0GPC1"/>
<dbReference type="GO" id="GO:0000981">
    <property type="term" value="F:DNA-binding transcription factor activity, RNA polymerase II-specific"/>
    <property type="evidence" value="ECO:0007669"/>
    <property type="project" value="TreeGrafter"/>
</dbReference>
<dbReference type="PROSITE" id="PS50118">
    <property type="entry name" value="HMG_BOX_2"/>
    <property type="match status" value="1"/>
</dbReference>
<feature type="region of interest" description="Disordered" evidence="4">
    <location>
        <begin position="146"/>
        <end position="248"/>
    </location>
</feature>
<feature type="compositionally biased region" description="Basic and acidic residues" evidence="4">
    <location>
        <begin position="198"/>
        <end position="211"/>
    </location>
</feature>
<feature type="DNA-binding region" description="HMG box" evidence="3">
    <location>
        <begin position="212"/>
        <end position="280"/>
    </location>
</feature>
<feature type="region of interest" description="Disordered" evidence="4">
    <location>
        <begin position="281"/>
        <end position="442"/>
    </location>
</feature>
<feature type="region of interest" description="Disordered" evidence="4">
    <location>
        <begin position="1"/>
        <end position="42"/>
    </location>
</feature>
<name>A0A1R0GPC1_9FUNG</name>
<keyword evidence="1 3" id="KW-0238">DNA-binding</keyword>
<feature type="compositionally biased region" description="Polar residues" evidence="4">
    <location>
        <begin position="281"/>
        <end position="295"/>
    </location>
</feature>
<keyword evidence="2 3" id="KW-0539">Nucleus</keyword>
<feature type="compositionally biased region" description="Low complexity" evidence="4">
    <location>
        <begin position="344"/>
        <end position="356"/>
    </location>
</feature>
<sequence length="442" mass="49812">MGPDVLPPKSARKPKRSRNSEQKQKNAIPATLSTSRKSLDASELDKAAKEKIQKEVCKKLRIQLSELEKINDKLSVKLYRSQKRIKRLKIEKNILFEKIEKSQKYKDSDFESNSDYDSNAPLSYPYSIDEESDSNSIIPLSILAEEKHTLENENPTTTKTSESIPKRRTKKSKKSDDKHPQKDVPGYEEQITHSEAPTSERKKRAERDPNAPKRPANAFVMYCQEERLNSKNTSSDTTNSEISKQMNSKWKELSALEKKKYYDKYEDLKNEYNKNMSQYLESYTKSNTTPANSMTPPTPFNDNHLIPSSRKLNLSGENNVYDNSQNDDSVSNLKEPSPSPTPNHPSNDSSPASSHSSKTKDSSKDHPEIKVDSESIPEISSSPHNDSDTPLCSNPIDEESKFHDSGNTSENDDHVVSQESPPTIDSTEQLISPGSQSPSLAS</sequence>
<dbReference type="Pfam" id="PF00505">
    <property type="entry name" value="HMG_box"/>
    <property type="match status" value="1"/>
</dbReference>
<evidence type="ECO:0000256" key="3">
    <source>
        <dbReference type="PROSITE-ProRule" id="PRU00267"/>
    </source>
</evidence>
<feature type="compositionally biased region" description="Low complexity" evidence="4">
    <location>
        <begin position="374"/>
        <end position="383"/>
    </location>
</feature>
<accession>A0A1R0GPC1</accession>
<evidence type="ECO:0000256" key="2">
    <source>
        <dbReference type="ARBA" id="ARBA00023242"/>
    </source>
</evidence>
<comment type="caution">
    <text evidence="6">The sequence shown here is derived from an EMBL/GenBank/DDBJ whole genome shotgun (WGS) entry which is preliminary data.</text>
</comment>
<dbReference type="InterPro" id="IPR009071">
    <property type="entry name" value="HMG_box_dom"/>
</dbReference>
<proteinExistence type="predicted"/>
<dbReference type="EMBL" id="LSSL01005622">
    <property type="protein sequence ID" value="OLY78734.1"/>
    <property type="molecule type" value="Genomic_DNA"/>
</dbReference>
<dbReference type="GO" id="GO:0005634">
    <property type="term" value="C:nucleus"/>
    <property type="evidence" value="ECO:0007669"/>
    <property type="project" value="UniProtKB-UniRule"/>
</dbReference>
<feature type="compositionally biased region" description="Polar residues" evidence="4">
    <location>
        <begin position="417"/>
        <end position="442"/>
    </location>
</feature>
<dbReference type="InterPro" id="IPR036910">
    <property type="entry name" value="HMG_box_dom_sf"/>
</dbReference>
<evidence type="ECO:0000256" key="4">
    <source>
        <dbReference type="SAM" id="MobiDB-lite"/>
    </source>
</evidence>
<feature type="region of interest" description="Disordered" evidence="4">
    <location>
        <begin position="104"/>
        <end position="132"/>
    </location>
</feature>
<organism evidence="6 7">
    <name type="scientific">Smittium mucronatum</name>
    <dbReference type="NCBI Taxonomy" id="133383"/>
    <lineage>
        <taxon>Eukaryota</taxon>
        <taxon>Fungi</taxon>
        <taxon>Fungi incertae sedis</taxon>
        <taxon>Zoopagomycota</taxon>
        <taxon>Kickxellomycotina</taxon>
        <taxon>Harpellomycetes</taxon>
        <taxon>Harpellales</taxon>
        <taxon>Legeriomycetaceae</taxon>
        <taxon>Smittium</taxon>
    </lineage>
</organism>
<gene>
    <name evidence="6" type="ORF">AYI68_g7210</name>
</gene>
<dbReference type="STRING" id="133383.A0A1R0GPC1"/>
<feature type="compositionally biased region" description="Low complexity" evidence="4">
    <location>
        <begin position="230"/>
        <end position="240"/>
    </location>
</feature>
<dbReference type="GO" id="GO:0000978">
    <property type="term" value="F:RNA polymerase II cis-regulatory region sequence-specific DNA binding"/>
    <property type="evidence" value="ECO:0007669"/>
    <property type="project" value="TreeGrafter"/>
</dbReference>
<evidence type="ECO:0000256" key="1">
    <source>
        <dbReference type="ARBA" id="ARBA00023125"/>
    </source>
</evidence>
<evidence type="ECO:0000259" key="5">
    <source>
        <dbReference type="PROSITE" id="PS50118"/>
    </source>
</evidence>
<dbReference type="SMART" id="SM00398">
    <property type="entry name" value="HMG"/>
    <property type="match status" value="1"/>
</dbReference>
<dbReference type="OrthoDB" id="1919336at2759"/>
<dbReference type="Proteomes" id="UP000187455">
    <property type="component" value="Unassembled WGS sequence"/>
</dbReference>
<feature type="compositionally biased region" description="Polar residues" evidence="4">
    <location>
        <begin position="310"/>
        <end position="334"/>
    </location>
</feature>
<reference evidence="6 7" key="1">
    <citation type="journal article" date="2016" name="Mol. Biol. Evol.">
        <title>Genome-Wide Survey of Gut Fungi (Harpellales) Reveals the First Horizontally Transferred Ubiquitin Gene from a Mosquito Host.</title>
        <authorList>
            <person name="Wang Y."/>
            <person name="White M.M."/>
            <person name="Kvist S."/>
            <person name="Moncalvo J.M."/>
        </authorList>
    </citation>
    <scope>NUCLEOTIDE SEQUENCE [LARGE SCALE GENOMIC DNA]</scope>
    <source>
        <strain evidence="6 7">ALG-7-W6</strain>
    </source>
</reference>
<protein>
    <submittedName>
        <fullName evidence="6">High mobility group-T protein</fullName>
    </submittedName>
</protein>
<dbReference type="SUPFAM" id="SSF47095">
    <property type="entry name" value="HMG-box"/>
    <property type="match status" value="1"/>
</dbReference>
<evidence type="ECO:0000313" key="6">
    <source>
        <dbReference type="EMBL" id="OLY78734.1"/>
    </source>
</evidence>
<feature type="compositionally biased region" description="Polar residues" evidence="4">
    <location>
        <begin position="152"/>
        <end position="163"/>
    </location>
</feature>
<dbReference type="PANTHER" id="PTHR45789">
    <property type="entry name" value="FI18025P1"/>
    <property type="match status" value="1"/>
</dbReference>
<feature type="compositionally biased region" description="Polar residues" evidence="4">
    <location>
        <begin position="111"/>
        <end position="121"/>
    </location>
</feature>